<accession>A0ABQ8AGZ4</accession>
<proteinExistence type="predicted"/>
<dbReference type="Pfam" id="PF00646">
    <property type="entry name" value="F-box"/>
    <property type="match status" value="1"/>
</dbReference>
<dbReference type="InterPro" id="IPR017451">
    <property type="entry name" value="F-box-assoc_interact_dom"/>
</dbReference>
<keyword evidence="4" id="KW-1185">Reference proteome</keyword>
<dbReference type="Pfam" id="PF07734">
    <property type="entry name" value="FBA_1"/>
    <property type="match status" value="1"/>
</dbReference>
<feature type="domain" description="F-box associated beta-propeller type 1" evidence="2">
    <location>
        <begin position="51"/>
        <end position="241"/>
    </location>
</feature>
<evidence type="ECO:0008006" key="5">
    <source>
        <dbReference type="Google" id="ProtNLM"/>
    </source>
</evidence>
<dbReference type="EMBL" id="JAGKQM010000013">
    <property type="protein sequence ID" value="KAH0891708.1"/>
    <property type="molecule type" value="Genomic_DNA"/>
</dbReference>
<dbReference type="InterPro" id="IPR050796">
    <property type="entry name" value="SCF_F-box_component"/>
</dbReference>
<dbReference type="SUPFAM" id="SSF81383">
    <property type="entry name" value="F-box domain"/>
    <property type="match status" value="1"/>
</dbReference>
<dbReference type="PANTHER" id="PTHR31672:SF13">
    <property type="entry name" value="F-BOX PROTEIN CPR30-LIKE"/>
    <property type="match status" value="1"/>
</dbReference>
<protein>
    <recommendedName>
        <fullName evidence="5">F-box domain-containing protein</fullName>
    </recommendedName>
</protein>
<name>A0ABQ8AGZ4_BRANA</name>
<dbReference type="InterPro" id="IPR036047">
    <property type="entry name" value="F-box-like_dom_sf"/>
</dbReference>
<dbReference type="Proteomes" id="UP000824890">
    <property type="component" value="Unassembled WGS sequence"/>
</dbReference>
<comment type="caution">
    <text evidence="3">The sequence shown here is derived from an EMBL/GenBank/DDBJ whole genome shotgun (WGS) entry which is preliminary data.</text>
</comment>
<dbReference type="InterPro" id="IPR001810">
    <property type="entry name" value="F-box_dom"/>
</dbReference>
<gene>
    <name evidence="3" type="ORF">HID58_054137</name>
</gene>
<evidence type="ECO:0000259" key="1">
    <source>
        <dbReference type="Pfam" id="PF00646"/>
    </source>
</evidence>
<evidence type="ECO:0000259" key="2">
    <source>
        <dbReference type="Pfam" id="PF07734"/>
    </source>
</evidence>
<evidence type="ECO:0000313" key="4">
    <source>
        <dbReference type="Proteomes" id="UP000824890"/>
    </source>
</evidence>
<organism evidence="3 4">
    <name type="scientific">Brassica napus</name>
    <name type="common">Rape</name>
    <dbReference type="NCBI Taxonomy" id="3708"/>
    <lineage>
        <taxon>Eukaryota</taxon>
        <taxon>Viridiplantae</taxon>
        <taxon>Streptophyta</taxon>
        <taxon>Embryophyta</taxon>
        <taxon>Tracheophyta</taxon>
        <taxon>Spermatophyta</taxon>
        <taxon>Magnoliopsida</taxon>
        <taxon>eudicotyledons</taxon>
        <taxon>Gunneridae</taxon>
        <taxon>Pentapetalae</taxon>
        <taxon>rosids</taxon>
        <taxon>malvids</taxon>
        <taxon>Brassicales</taxon>
        <taxon>Brassicaceae</taxon>
        <taxon>Brassiceae</taxon>
        <taxon>Brassica</taxon>
    </lineage>
</organism>
<feature type="domain" description="F-box" evidence="1">
    <location>
        <begin position="5"/>
        <end position="34"/>
    </location>
</feature>
<dbReference type="InterPro" id="IPR006527">
    <property type="entry name" value="F-box-assoc_dom_typ1"/>
</dbReference>
<dbReference type="PANTHER" id="PTHR31672">
    <property type="entry name" value="BNACNNG10540D PROTEIN"/>
    <property type="match status" value="1"/>
</dbReference>
<dbReference type="NCBIfam" id="TIGR01640">
    <property type="entry name" value="F_box_assoc_1"/>
    <property type="match status" value="1"/>
</dbReference>
<sequence>MLTTMSDLPGDMVMEILSRVSLTSLTAVRSTCKTGAGKPFLGFMVIELGPFYEIYDFNSNSWRVLDVDQGCCNIRSGVSVKGNTYFLAEETRFEYFLLCFDFTAERFGQRIVLPFGACVSFSKTVVLSRVRDEQLAVLHQLEDNNVMEFWITSKIEPNAASWTRFLRVEMTPFRFVTESFFIDEEKKLALVSGFCKEFRTNYKRAYIIEEHGNIKSVEIGKARKPGNKLVFSSYAPNLVQLRINRRVKRKEKVC</sequence>
<reference evidence="3 4" key="1">
    <citation type="submission" date="2021-05" db="EMBL/GenBank/DDBJ databases">
        <title>Genome Assembly of Synthetic Allotetraploid Brassica napus Reveals Homoeologous Exchanges between Subgenomes.</title>
        <authorList>
            <person name="Davis J.T."/>
        </authorList>
    </citation>
    <scope>NUCLEOTIDE SEQUENCE [LARGE SCALE GENOMIC DNA]</scope>
    <source>
        <strain evidence="4">cv. Da-Ae</strain>
        <tissue evidence="3">Seedling</tissue>
    </source>
</reference>
<evidence type="ECO:0000313" key="3">
    <source>
        <dbReference type="EMBL" id="KAH0891708.1"/>
    </source>
</evidence>